<evidence type="ECO:0000259" key="1">
    <source>
        <dbReference type="Pfam" id="PF12728"/>
    </source>
</evidence>
<dbReference type="Pfam" id="PF12728">
    <property type="entry name" value="HTH_17"/>
    <property type="match status" value="1"/>
</dbReference>
<dbReference type="HOGENOM" id="CLU_140176_16_2_9"/>
<dbReference type="KEGG" id="pste:PSTEL_13125"/>
<accession>A0A089LQV0</accession>
<protein>
    <recommendedName>
        <fullName evidence="1">Helix-turn-helix domain-containing protein</fullName>
    </recommendedName>
</protein>
<name>A0A089LQV0_9BACL</name>
<evidence type="ECO:0000313" key="2">
    <source>
        <dbReference type="EMBL" id="AIQ63886.1"/>
    </source>
</evidence>
<reference evidence="2 3" key="1">
    <citation type="submission" date="2014-08" db="EMBL/GenBank/DDBJ databases">
        <title>Comparative genomics of the Paenibacillus odorifer group.</title>
        <authorList>
            <person name="den Bakker H.C."/>
            <person name="Tsai Y.-C."/>
            <person name="Martin N."/>
            <person name="Korlach J."/>
            <person name="Wiedmann M."/>
        </authorList>
    </citation>
    <scope>NUCLEOTIDE SEQUENCE [LARGE SCALE GENOMIC DNA]</scope>
    <source>
        <strain evidence="2 3">DSM 14472</strain>
    </source>
</reference>
<organism evidence="2 3">
    <name type="scientific">Paenibacillus stellifer</name>
    <dbReference type="NCBI Taxonomy" id="169760"/>
    <lineage>
        <taxon>Bacteria</taxon>
        <taxon>Bacillati</taxon>
        <taxon>Bacillota</taxon>
        <taxon>Bacilli</taxon>
        <taxon>Bacillales</taxon>
        <taxon>Paenibacillaceae</taxon>
        <taxon>Paenibacillus</taxon>
    </lineage>
</organism>
<dbReference type="AlphaFoldDB" id="A0A089LQV0"/>
<dbReference type="InterPro" id="IPR041657">
    <property type="entry name" value="HTH_17"/>
</dbReference>
<proteinExistence type="predicted"/>
<gene>
    <name evidence="2" type="ORF">PSTEL_13125</name>
</gene>
<dbReference type="EMBL" id="CP009286">
    <property type="protein sequence ID" value="AIQ63886.1"/>
    <property type="molecule type" value="Genomic_DNA"/>
</dbReference>
<dbReference type="Proteomes" id="UP000029507">
    <property type="component" value="Chromosome"/>
</dbReference>
<keyword evidence="3" id="KW-1185">Reference proteome</keyword>
<sequence>MTRTEELLPPVLSPADIQKFLGIGQRQVYELLNSEDFHAARVGRRLFVSRAVFIEWLEGRSEDKEVKRRR</sequence>
<evidence type="ECO:0000313" key="3">
    <source>
        <dbReference type="Proteomes" id="UP000029507"/>
    </source>
</evidence>
<feature type="domain" description="Helix-turn-helix" evidence="1">
    <location>
        <begin position="11"/>
        <end position="61"/>
    </location>
</feature>